<feature type="repeat" description="ANK" evidence="2">
    <location>
        <begin position="540"/>
        <end position="572"/>
    </location>
</feature>
<keyword evidence="1" id="KW-0677">Repeat</keyword>
<dbReference type="PROSITE" id="PS50088">
    <property type="entry name" value="ANK_REPEAT"/>
    <property type="match status" value="5"/>
</dbReference>
<dbReference type="InterPro" id="IPR002110">
    <property type="entry name" value="Ankyrin_rpt"/>
</dbReference>
<dbReference type="Pfam" id="PF22939">
    <property type="entry name" value="WHD_GPIID"/>
    <property type="match status" value="1"/>
</dbReference>
<dbReference type="InterPro" id="IPR027417">
    <property type="entry name" value="P-loop_NTPase"/>
</dbReference>
<dbReference type="InterPro" id="IPR054471">
    <property type="entry name" value="GPIID_WHD"/>
</dbReference>
<dbReference type="EMBL" id="KZ679687">
    <property type="protein sequence ID" value="PTB50782.1"/>
    <property type="molecule type" value="Genomic_DNA"/>
</dbReference>
<dbReference type="Proteomes" id="UP000241690">
    <property type="component" value="Unassembled WGS sequence"/>
</dbReference>
<keyword evidence="6" id="KW-1185">Reference proteome</keyword>
<dbReference type="PRINTS" id="PR01415">
    <property type="entry name" value="ANKYRIN"/>
</dbReference>
<gene>
    <name evidence="5" type="ORF">M431DRAFT_67939</name>
</gene>
<dbReference type="PROSITE" id="PS50297">
    <property type="entry name" value="ANK_REP_REGION"/>
    <property type="match status" value="4"/>
</dbReference>
<dbReference type="AlphaFoldDB" id="A0A2T4A135"/>
<protein>
    <submittedName>
        <fullName evidence="5">Uncharacterized protein</fullName>
    </submittedName>
</protein>
<evidence type="ECO:0000259" key="3">
    <source>
        <dbReference type="Pfam" id="PF22939"/>
    </source>
</evidence>
<feature type="domain" description="Nephrocystin 3-like N-terminal" evidence="4">
    <location>
        <begin position="36"/>
        <end position="213"/>
    </location>
</feature>
<feature type="non-terminal residue" evidence="5">
    <location>
        <position position="1"/>
    </location>
</feature>
<dbReference type="SUPFAM" id="SSF52540">
    <property type="entry name" value="P-loop containing nucleoside triphosphate hydrolases"/>
    <property type="match status" value="1"/>
</dbReference>
<feature type="non-terminal residue" evidence="5">
    <location>
        <position position="723"/>
    </location>
</feature>
<dbReference type="Pfam" id="PF12796">
    <property type="entry name" value="Ank_2"/>
    <property type="match status" value="2"/>
</dbReference>
<dbReference type="STRING" id="983964.A0A2T4A135"/>
<organism evidence="5 6">
    <name type="scientific">Trichoderma harzianum CBS 226.95</name>
    <dbReference type="NCBI Taxonomy" id="983964"/>
    <lineage>
        <taxon>Eukaryota</taxon>
        <taxon>Fungi</taxon>
        <taxon>Dikarya</taxon>
        <taxon>Ascomycota</taxon>
        <taxon>Pezizomycotina</taxon>
        <taxon>Sordariomycetes</taxon>
        <taxon>Hypocreomycetidae</taxon>
        <taxon>Hypocreales</taxon>
        <taxon>Hypocreaceae</taxon>
        <taxon>Trichoderma</taxon>
    </lineage>
</organism>
<reference evidence="5 6" key="1">
    <citation type="submission" date="2016-07" db="EMBL/GenBank/DDBJ databases">
        <title>Multiple horizontal gene transfer events from other fungi enriched the ability of initially mycotrophic Trichoderma (Ascomycota) to feed on dead plant biomass.</title>
        <authorList>
            <consortium name="DOE Joint Genome Institute"/>
            <person name="Aerts A."/>
            <person name="Atanasova L."/>
            <person name="Chenthamara K."/>
            <person name="Zhang J."/>
            <person name="Grujic M."/>
            <person name="Henrissat B."/>
            <person name="Kuo A."/>
            <person name="Salamov A."/>
            <person name="Lipzen A."/>
            <person name="Labutti K."/>
            <person name="Barry K."/>
            <person name="Miao Y."/>
            <person name="Rahimi M.J."/>
            <person name="Shen Q."/>
            <person name="Grigoriev I.V."/>
            <person name="Kubicek C.P."/>
            <person name="Druzhinina I.S."/>
        </authorList>
    </citation>
    <scope>NUCLEOTIDE SEQUENCE [LARGE SCALE GENOMIC DNA]</scope>
    <source>
        <strain evidence="5 6">CBS 226.95</strain>
    </source>
</reference>
<evidence type="ECO:0000256" key="1">
    <source>
        <dbReference type="ARBA" id="ARBA00022737"/>
    </source>
</evidence>
<dbReference type="InterPro" id="IPR036770">
    <property type="entry name" value="Ankyrin_rpt-contain_sf"/>
</dbReference>
<dbReference type="Gene3D" id="3.40.50.300">
    <property type="entry name" value="P-loop containing nucleotide triphosphate hydrolases"/>
    <property type="match status" value="1"/>
</dbReference>
<dbReference type="PANTHER" id="PTHR10039">
    <property type="entry name" value="AMELOGENIN"/>
    <property type="match status" value="1"/>
</dbReference>
<dbReference type="RefSeq" id="XP_024770459.1">
    <property type="nucleotide sequence ID" value="XM_024921750.1"/>
</dbReference>
<proteinExistence type="predicted"/>
<evidence type="ECO:0000313" key="6">
    <source>
        <dbReference type="Proteomes" id="UP000241690"/>
    </source>
</evidence>
<dbReference type="Gene3D" id="1.25.40.20">
    <property type="entry name" value="Ankyrin repeat-containing domain"/>
    <property type="match status" value="3"/>
</dbReference>
<dbReference type="SMART" id="SM00248">
    <property type="entry name" value="ANK"/>
    <property type="match status" value="5"/>
</dbReference>
<feature type="repeat" description="ANK" evidence="2">
    <location>
        <begin position="504"/>
        <end position="536"/>
    </location>
</feature>
<sequence length="723" mass="80508">TLTTAKTVDCREAILLKDPLIYRESLKNDKGERASGTCEWILENEIYRSWLNGDEHCLWICGGPGKGKTMLSIFLTEELERKQHERGDDQDTTSLYFFCANGNENCNNAIAVLRGLAYQLLSKHPDISTSVASYFETAKHTENTLISPETLWMVFKTLLRAPKLGTVYCILDGLDECDEKSIRELVKQFRDFYSPSDHTGPIAQNLKLAIVSRKINGLEDFPKIRLDPDNDSLINEDIKRFISTAMQELSRRPGYDDDFVRDIENVLLRRSNGTFLWIGFVMKALLDMSTRMEVMDVLNALPQGLPAMYGRMLLQIKSSQRHIISTILKCVTIARRPMTLEELKTAVSLLCNTPIDSTQIMCDRIASCGPILRISGGHDTGTCSLVHQSARNYLLREEVDTDPILEEFRIEGKEAHTSLARICLACIETSDFRHKPLNITDASVLKKSPLLGYATKHWPEHARHTAEDLDFPKTFFQKKDDLWKHWWRSYTKAFQKYVNQRNKHNMTPLMLAAEEGQHSVVHLLLENGADVNVKSEGSVWGWTALELAATRGHLSVVQLLLANGADPELPGNGVALNGAAANGHADIVQLLLTKGAVVNSAIARRGIYTPLSLAAGNGHEATVRLLLANGANININLEDKNGYTALRWAANRGHEAIVRLLLANGADAKLEDEALFEASWLGRETIVQLLLENGADSKHGAFDRALGVAAGKGHEAIVRLLLA</sequence>
<feature type="repeat" description="ANK" evidence="2">
    <location>
        <begin position="571"/>
        <end position="603"/>
    </location>
</feature>
<feature type="domain" description="GPI inositol-deacylase winged helix" evidence="3">
    <location>
        <begin position="318"/>
        <end position="402"/>
    </location>
</feature>
<dbReference type="InterPro" id="IPR056884">
    <property type="entry name" value="NPHP3-like_N"/>
</dbReference>
<keyword evidence="2" id="KW-0040">ANK repeat</keyword>
<evidence type="ECO:0000259" key="4">
    <source>
        <dbReference type="Pfam" id="PF24883"/>
    </source>
</evidence>
<name>A0A2T4A135_TRIHA</name>
<evidence type="ECO:0000256" key="2">
    <source>
        <dbReference type="PROSITE-ProRule" id="PRU00023"/>
    </source>
</evidence>
<dbReference type="SUPFAM" id="SSF48403">
    <property type="entry name" value="Ankyrin repeat"/>
    <property type="match status" value="1"/>
</dbReference>
<accession>A0A2T4A135</accession>
<evidence type="ECO:0000313" key="5">
    <source>
        <dbReference type="EMBL" id="PTB50782.1"/>
    </source>
</evidence>
<dbReference type="GeneID" id="36630333"/>
<dbReference type="Pfam" id="PF24883">
    <property type="entry name" value="NPHP3_N"/>
    <property type="match status" value="1"/>
</dbReference>
<feature type="repeat" description="ANK" evidence="2">
    <location>
        <begin position="606"/>
        <end position="638"/>
    </location>
</feature>
<feature type="repeat" description="ANK" evidence="2">
    <location>
        <begin position="641"/>
        <end position="673"/>
    </location>
</feature>